<evidence type="ECO:0000256" key="1">
    <source>
        <dbReference type="SAM" id="MobiDB-lite"/>
    </source>
</evidence>
<comment type="caution">
    <text evidence="2">The sequence shown here is derived from an EMBL/GenBank/DDBJ whole genome shotgun (WGS) entry which is preliminary data.</text>
</comment>
<keyword evidence="3" id="KW-1185">Reference proteome</keyword>
<dbReference type="Proteomes" id="UP001420932">
    <property type="component" value="Unassembled WGS sequence"/>
</dbReference>
<organism evidence="2 3">
    <name type="scientific">Stephania yunnanensis</name>
    <dbReference type="NCBI Taxonomy" id="152371"/>
    <lineage>
        <taxon>Eukaryota</taxon>
        <taxon>Viridiplantae</taxon>
        <taxon>Streptophyta</taxon>
        <taxon>Embryophyta</taxon>
        <taxon>Tracheophyta</taxon>
        <taxon>Spermatophyta</taxon>
        <taxon>Magnoliopsida</taxon>
        <taxon>Ranunculales</taxon>
        <taxon>Menispermaceae</taxon>
        <taxon>Menispermoideae</taxon>
        <taxon>Cissampelideae</taxon>
        <taxon>Stephania</taxon>
    </lineage>
</organism>
<protein>
    <submittedName>
        <fullName evidence="2">Uncharacterized protein</fullName>
    </submittedName>
</protein>
<proteinExistence type="predicted"/>
<dbReference type="PANTHER" id="PTHR33785:SF5">
    <property type="entry name" value="SERINE_ARGININE REPETITIVE MATRIX PROTEIN"/>
    <property type="match status" value="1"/>
</dbReference>
<dbReference type="EMBL" id="JBBNAF010000004">
    <property type="protein sequence ID" value="KAK9150270.1"/>
    <property type="molecule type" value="Genomic_DNA"/>
</dbReference>
<reference evidence="2 3" key="1">
    <citation type="submission" date="2024-01" db="EMBL/GenBank/DDBJ databases">
        <title>Genome assemblies of Stephania.</title>
        <authorList>
            <person name="Yang L."/>
        </authorList>
    </citation>
    <scope>NUCLEOTIDE SEQUENCE [LARGE SCALE GENOMIC DNA]</scope>
    <source>
        <strain evidence="2">YNDBR</strain>
        <tissue evidence="2">Leaf</tissue>
    </source>
</reference>
<evidence type="ECO:0000313" key="2">
    <source>
        <dbReference type="EMBL" id="KAK9150270.1"/>
    </source>
</evidence>
<feature type="compositionally biased region" description="Basic and acidic residues" evidence="1">
    <location>
        <begin position="61"/>
        <end position="76"/>
    </location>
</feature>
<sequence>MEFTSSFKSSSIYAGDEEIEALELLDEFWFFENLFHRRTCISRCSSDPYPSSNNVKVLQQQHEEKRRLPASDDHSRVSKGVQGRRSLLRTPSLPPCIGREEFVKEKASQRSNKLIRQSSMCSSEALPPLHVSKAQRHSHSMGRHQLKVERMTSDESTEKCLLTRDAIYRSLTCNYKKSSKSLSELEIEEVQGFKDLGFTFNEEDLNPSVVSIIPGLQVNKSVDRIEDKVTRPYLSEAWIKQKSMPKMPYNDLTESRSVNDMKAQLKFWARAVALNVRQEC</sequence>
<name>A0AAP0KFK3_9MAGN</name>
<dbReference type="PANTHER" id="PTHR33785">
    <property type="entry name" value="OS06G0550800 PROTEIN"/>
    <property type="match status" value="1"/>
</dbReference>
<feature type="compositionally biased region" description="Polar residues" evidence="1">
    <location>
        <begin position="49"/>
        <end position="60"/>
    </location>
</feature>
<accession>A0AAP0KFK3</accession>
<dbReference type="AlphaFoldDB" id="A0AAP0KFK3"/>
<feature type="region of interest" description="Disordered" evidence="1">
    <location>
        <begin position="49"/>
        <end position="84"/>
    </location>
</feature>
<gene>
    <name evidence="2" type="ORF">Syun_008579</name>
</gene>
<evidence type="ECO:0000313" key="3">
    <source>
        <dbReference type="Proteomes" id="UP001420932"/>
    </source>
</evidence>